<sequence length="468" mass="53080">MEQQSPLKLVAAGRRELICKNIPKAVELLGEACAKLSEKHGDLSPELAEPNFHYACALLDLSRMESDVIGNALDGINEQDESKDENPNIQFAEDEKEMTENPLILYLPYLFHHILISFILEEEKQELSEKIIDAMCEPRENQEEEVAVDGNPETETPDEKKSDEVEVAEEANEEENGEGEDEDDDEDNQETEGEDGKEGEDDKEGEKEDIESEEEDVDNLQLAWEVFEVAKKIYSTIDSKEARIKVTDCFEKLAEISREKEDYEQSLEDLKECLRLRKELEDIPEQEKVRLIAETEFQMGTTCYVASWLDRASAFYRSAHKELDHLCKTDSKELEKLKTMLESSSEEEKSTLEKKIKSLEESVADLSDIVNQINSRCGEVDEDRLEAKIDAEKNGTTSKGFDSETKDDKPVDDISHLVRKKRRTTEEAEAKENTPQTNEEDDTPVAKKTKVDANGNEEKEAAAVNGVA</sequence>
<evidence type="ECO:0000259" key="5">
    <source>
        <dbReference type="Pfam" id="PF10516"/>
    </source>
</evidence>
<dbReference type="InterPro" id="IPR051730">
    <property type="entry name" value="NASP-like"/>
</dbReference>
<dbReference type="PANTHER" id="PTHR15081">
    <property type="entry name" value="NUCLEAR AUTOANTIGENIC SPERM PROTEIN NASP -RELATED"/>
    <property type="match status" value="1"/>
</dbReference>
<evidence type="ECO:0000313" key="6">
    <source>
        <dbReference type="EMBL" id="KAL3319504.1"/>
    </source>
</evidence>
<dbReference type="PANTHER" id="PTHR15081:SF1">
    <property type="entry name" value="NUCLEAR AUTOANTIGENIC SPERM PROTEIN"/>
    <property type="match status" value="1"/>
</dbReference>
<dbReference type="AlphaFoldDB" id="A0ABD2QJ17"/>
<dbReference type="InterPro" id="IPR011990">
    <property type="entry name" value="TPR-like_helical_dom_sf"/>
</dbReference>
<keyword evidence="7" id="KW-1185">Reference proteome</keyword>
<feature type="region of interest" description="Disordered" evidence="4">
    <location>
        <begin position="136"/>
        <end position="217"/>
    </location>
</feature>
<accession>A0ABD2QJ17</accession>
<feature type="domain" description="Tetratricopeptide SHNi-TPR" evidence="5">
    <location>
        <begin position="248"/>
        <end position="281"/>
    </location>
</feature>
<dbReference type="Pfam" id="PF10516">
    <property type="entry name" value="SHNi-TPR"/>
    <property type="match status" value="1"/>
</dbReference>
<protein>
    <recommendedName>
        <fullName evidence="5">Tetratricopeptide SHNi-TPR domain-containing protein</fullName>
    </recommendedName>
</protein>
<dbReference type="SUPFAM" id="SSF48452">
    <property type="entry name" value="TPR-like"/>
    <property type="match status" value="1"/>
</dbReference>
<dbReference type="Gene3D" id="1.25.40.10">
    <property type="entry name" value="Tetratricopeptide repeat domain"/>
    <property type="match status" value="1"/>
</dbReference>
<keyword evidence="3" id="KW-0175">Coiled coil</keyword>
<keyword evidence="2" id="KW-0802">TPR repeat</keyword>
<evidence type="ECO:0000256" key="1">
    <source>
        <dbReference type="ARBA" id="ARBA00022737"/>
    </source>
</evidence>
<evidence type="ECO:0000313" key="7">
    <source>
        <dbReference type="Proteomes" id="UP001626550"/>
    </source>
</evidence>
<proteinExistence type="predicted"/>
<dbReference type="EMBL" id="JBJKFK010000130">
    <property type="protein sequence ID" value="KAL3319504.1"/>
    <property type="molecule type" value="Genomic_DNA"/>
</dbReference>
<feature type="coiled-coil region" evidence="3">
    <location>
        <begin position="342"/>
        <end position="376"/>
    </location>
</feature>
<feature type="region of interest" description="Disordered" evidence="4">
    <location>
        <begin position="388"/>
        <end position="468"/>
    </location>
</feature>
<feature type="compositionally biased region" description="Acidic residues" evidence="4">
    <location>
        <begin position="165"/>
        <end position="217"/>
    </location>
</feature>
<feature type="compositionally biased region" description="Basic and acidic residues" evidence="4">
    <location>
        <begin position="401"/>
        <end position="416"/>
    </location>
</feature>
<keyword evidence="1" id="KW-0677">Repeat</keyword>
<organism evidence="6 7">
    <name type="scientific">Cichlidogyrus casuarinus</name>
    <dbReference type="NCBI Taxonomy" id="1844966"/>
    <lineage>
        <taxon>Eukaryota</taxon>
        <taxon>Metazoa</taxon>
        <taxon>Spiralia</taxon>
        <taxon>Lophotrochozoa</taxon>
        <taxon>Platyhelminthes</taxon>
        <taxon>Monogenea</taxon>
        <taxon>Monopisthocotylea</taxon>
        <taxon>Dactylogyridea</taxon>
        <taxon>Ancyrocephalidae</taxon>
        <taxon>Cichlidogyrus</taxon>
    </lineage>
</organism>
<evidence type="ECO:0000256" key="2">
    <source>
        <dbReference type="ARBA" id="ARBA00022803"/>
    </source>
</evidence>
<evidence type="ECO:0000256" key="4">
    <source>
        <dbReference type="SAM" id="MobiDB-lite"/>
    </source>
</evidence>
<name>A0ABD2QJ17_9PLAT</name>
<evidence type="ECO:0000256" key="3">
    <source>
        <dbReference type="SAM" id="Coils"/>
    </source>
</evidence>
<gene>
    <name evidence="6" type="ORF">Ciccas_001821</name>
</gene>
<dbReference type="Proteomes" id="UP001626550">
    <property type="component" value="Unassembled WGS sequence"/>
</dbReference>
<reference evidence="6 7" key="1">
    <citation type="submission" date="2024-11" db="EMBL/GenBank/DDBJ databases">
        <title>Adaptive evolution of stress response genes in parasites aligns with host niche diversity.</title>
        <authorList>
            <person name="Hahn C."/>
            <person name="Resl P."/>
        </authorList>
    </citation>
    <scope>NUCLEOTIDE SEQUENCE [LARGE SCALE GENOMIC DNA]</scope>
    <source>
        <strain evidence="6">EGGRZ-B1_66</strain>
        <tissue evidence="6">Body</tissue>
    </source>
</reference>
<comment type="caution">
    <text evidence="6">The sequence shown here is derived from an EMBL/GenBank/DDBJ whole genome shotgun (WGS) entry which is preliminary data.</text>
</comment>
<dbReference type="InterPro" id="IPR019544">
    <property type="entry name" value="Tetratricopeptide_SHNi-TPR_dom"/>
</dbReference>